<sequence length="207" mass="23994">MSTTSKTTSNSEEYKLVRKVDGSLVDGRKVFFQAFHLQYKKYDPIKDLGLQPLESPSPGDIEKDNYLILDKFLELSFDEETTRFQEVLENGAKRGDIYEYFFQVEANNNEVVGYASMQHDEVKKKCYIHQLGVKPNHWGRGIGRQLVFALENSNICTDLSSVCVLTRRINQEGIDFYKRIEFEEVDLDATGDSFLDFTKYIQLEWKG</sequence>
<dbReference type="InterPro" id="IPR000182">
    <property type="entry name" value="GNAT_dom"/>
</dbReference>
<dbReference type="CDD" id="cd04301">
    <property type="entry name" value="NAT_SF"/>
    <property type="match status" value="1"/>
</dbReference>
<dbReference type="Pfam" id="PF00583">
    <property type="entry name" value="Acetyltransf_1"/>
    <property type="match status" value="1"/>
</dbReference>
<proteinExistence type="predicted"/>
<evidence type="ECO:0000313" key="3">
    <source>
        <dbReference type="Proteomes" id="UP001054902"/>
    </source>
</evidence>
<keyword evidence="3" id="KW-1185">Reference proteome</keyword>
<name>A0AAD3H9X7_9STRA</name>
<organism evidence="2 3">
    <name type="scientific">Chaetoceros tenuissimus</name>
    <dbReference type="NCBI Taxonomy" id="426638"/>
    <lineage>
        <taxon>Eukaryota</taxon>
        <taxon>Sar</taxon>
        <taxon>Stramenopiles</taxon>
        <taxon>Ochrophyta</taxon>
        <taxon>Bacillariophyta</taxon>
        <taxon>Coscinodiscophyceae</taxon>
        <taxon>Chaetocerotophycidae</taxon>
        <taxon>Chaetocerotales</taxon>
        <taxon>Chaetocerotaceae</taxon>
        <taxon>Chaetoceros</taxon>
    </lineage>
</organism>
<reference evidence="2 3" key="1">
    <citation type="journal article" date="2021" name="Sci. Rep.">
        <title>The genome of the diatom Chaetoceros tenuissimus carries an ancient integrated fragment of an extant virus.</title>
        <authorList>
            <person name="Hongo Y."/>
            <person name="Kimura K."/>
            <person name="Takaki Y."/>
            <person name="Yoshida Y."/>
            <person name="Baba S."/>
            <person name="Kobayashi G."/>
            <person name="Nagasaki K."/>
            <person name="Hano T."/>
            <person name="Tomaru Y."/>
        </authorList>
    </citation>
    <scope>NUCLEOTIDE SEQUENCE [LARGE SCALE GENOMIC DNA]</scope>
    <source>
        <strain evidence="2 3">NIES-3715</strain>
    </source>
</reference>
<accession>A0AAD3H9X7</accession>
<evidence type="ECO:0000259" key="1">
    <source>
        <dbReference type="PROSITE" id="PS51186"/>
    </source>
</evidence>
<comment type="caution">
    <text evidence="2">The sequence shown here is derived from an EMBL/GenBank/DDBJ whole genome shotgun (WGS) entry which is preliminary data.</text>
</comment>
<feature type="domain" description="N-acetyltransferase" evidence="1">
    <location>
        <begin position="51"/>
        <end position="204"/>
    </location>
</feature>
<dbReference type="SUPFAM" id="SSF55729">
    <property type="entry name" value="Acyl-CoA N-acyltransferases (Nat)"/>
    <property type="match status" value="1"/>
</dbReference>
<gene>
    <name evidence="2" type="ORF">CTEN210_12097</name>
</gene>
<dbReference type="InterPro" id="IPR016181">
    <property type="entry name" value="Acyl_CoA_acyltransferase"/>
</dbReference>
<dbReference type="AlphaFoldDB" id="A0AAD3H9X7"/>
<dbReference type="Gene3D" id="3.40.630.30">
    <property type="match status" value="1"/>
</dbReference>
<dbReference type="EMBL" id="BLLK01000051">
    <property type="protein sequence ID" value="GFH55621.1"/>
    <property type="molecule type" value="Genomic_DNA"/>
</dbReference>
<dbReference type="PROSITE" id="PS51186">
    <property type="entry name" value="GNAT"/>
    <property type="match status" value="1"/>
</dbReference>
<protein>
    <recommendedName>
        <fullName evidence="1">N-acetyltransferase domain-containing protein</fullName>
    </recommendedName>
</protein>
<dbReference type="GO" id="GO:0016747">
    <property type="term" value="F:acyltransferase activity, transferring groups other than amino-acyl groups"/>
    <property type="evidence" value="ECO:0007669"/>
    <property type="project" value="InterPro"/>
</dbReference>
<evidence type="ECO:0000313" key="2">
    <source>
        <dbReference type="EMBL" id="GFH55621.1"/>
    </source>
</evidence>
<dbReference type="Proteomes" id="UP001054902">
    <property type="component" value="Unassembled WGS sequence"/>
</dbReference>